<dbReference type="PANTHER" id="PTHR45755">
    <property type="match status" value="1"/>
</dbReference>
<evidence type="ECO:0000313" key="10">
    <source>
        <dbReference type="EMBL" id="QRQ81438.1"/>
    </source>
</evidence>
<keyword evidence="11" id="KW-1185">Reference proteome</keyword>
<dbReference type="EMBL" id="CP069798">
    <property type="protein sequence ID" value="QRQ81438.1"/>
    <property type="molecule type" value="Genomic_DNA"/>
</dbReference>
<keyword evidence="6 8" id="KW-0472">Membrane</keyword>
<evidence type="ECO:0000313" key="11">
    <source>
        <dbReference type="Proteomes" id="UP000653156"/>
    </source>
</evidence>
<dbReference type="InterPro" id="IPR058533">
    <property type="entry name" value="Cation_efflux_TM"/>
</dbReference>
<keyword evidence="3 8" id="KW-0812">Transmembrane</keyword>
<evidence type="ECO:0000259" key="9">
    <source>
        <dbReference type="Pfam" id="PF01545"/>
    </source>
</evidence>
<evidence type="ECO:0000256" key="5">
    <source>
        <dbReference type="ARBA" id="ARBA00023065"/>
    </source>
</evidence>
<feature type="transmembrane region" description="Helical" evidence="8">
    <location>
        <begin position="198"/>
        <end position="218"/>
    </location>
</feature>
<dbReference type="Proteomes" id="UP000653156">
    <property type="component" value="Chromosome"/>
</dbReference>
<evidence type="ECO:0000256" key="8">
    <source>
        <dbReference type="SAM" id="Phobius"/>
    </source>
</evidence>
<dbReference type="NCBIfam" id="NF033827">
    <property type="entry name" value="CDF_efflux_DmeF"/>
    <property type="match status" value="1"/>
</dbReference>
<feature type="transmembrane region" description="Helical" evidence="8">
    <location>
        <begin position="104"/>
        <end position="125"/>
    </location>
</feature>
<dbReference type="NCBIfam" id="TIGR01297">
    <property type="entry name" value="CDF"/>
    <property type="match status" value="1"/>
</dbReference>
<evidence type="ECO:0000256" key="2">
    <source>
        <dbReference type="ARBA" id="ARBA00022448"/>
    </source>
</evidence>
<dbReference type="Gene3D" id="1.20.1510.10">
    <property type="entry name" value="Cation efflux protein transmembrane domain"/>
    <property type="match status" value="1"/>
</dbReference>
<evidence type="ECO:0000256" key="1">
    <source>
        <dbReference type="ARBA" id="ARBA00004141"/>
    </source>
</evidence>
<keyword evidence="4 8" id="KW-1133">Transmembrane helix</keyword>
<dbReference type="InterPro" id="IPR002524">
    <property type="entry name" value="Cation_efflux"/>
</dbReference>
<evidence type="ECO:0000256" key="7">
    <source>
        <dbReference type="SAM" id="MobiDB-lite"/>
    </source>
</evidence>
<accession>A0A892ZG44</accession>
<dbReference type="InterPro" id="IPR045316">
    <property type="entry name" value="Msc2-like"/>
</dbReference>
<keyword evidence="5" id="KW-0406">Ion transport</keyword>
<keyword evidence="2" id="KW-0813">Transport</keyword>
<evidence type="ECO:0000256" key="3">
    <source>
        <dbReference type="ARBA" id="ARBA00022692"/>
    </source>
</evidence>
<feature type="domain" description="Cation efflux protein transmembrane" evidence="9">
    <location>
        <begin position="39"/>
        <end position="255"/>
    </location>
</feature>
<feature type="transmembrane region" description="Helical" evidence="8">
    <location>
        <begin position="71"/>
        <end position="92"/>
    </location>
</feature>
<evidence type="ECO:0000256" key="6">
    <source>
        <dbReference type="ARBA" id="ARBA00023136"/>
    </source>
</evidence>
<dbReference type="AlphaFoldDB" id="A0A892ZG44"/>
<proteinExistence type="predicted"/>
<evidence type="ECO:0000256" key="4">
    <source>
        <dbReference type="ARBA" id="ARBA00022989"/>
    </source>
</evidence>
<dbReference type="RefSeq" id="WP_268866616.1">
    <property type="nucleotide sequence ID" value="NZ_CP069798.1"/>
</dbReference>
<dbReference type="PANTHER" id="PTHR45755:SF4">
    <property type="entry name" value="ZINC TRANSPORTER 7"/>
    <property type="match status" value="1"/>
</dbReference>
<feature type="transmembrane region" description="Helical" evidence="8">
    <location>
        <begin position="37"/>
        <end position="59"/>
    </location>
</feature>
<dbReference type="GO" id="GO:0006882">
    <property type="term" value="P:intracellular zinc ion homeostasis"/>
    <property type="evidence" value="ECO:0007669"/>
    <property type="project" value="InterPro"/>
</dbReference>
<feature type="region of interest" description="Disordered" evidence="7">
    <location>
        <begin position="168"/>
        <end position="190"/>
    </location>
</feature>
<feature type="transmembrane region" description="Helical" evidence="8">
    <location>
        <begin position="224"/>
        <end position="244"/>
    </location>
</feature>
<dbReference type="SUPFAM" id="SSF161111">
    <property type="entry name" value="Cation efflux protein transmembrane domain-like"/>
    <property type="match status" value="1"/>
</dbReference>
<protein>
    <submittedName>
        <fullName evidence="10">CDF family Co(II)/Ni(II) efflux transporter DmeF</fullName>
    </submittedName>
</protein>
<dbReference type="GO" id="GO:0016020">
    <property type="term" value="C:membrane"/>
    <property type="evidence" value="ECO:0007669"/>
    <property type="project" value="UniProtKB-SubCell"/>
</dbReference>
<sequence>MNHSPTNNTPALPSAAAAYPCSAQRRFDHGNRHGQRAVWWVFVLTVATMAVEITAGSLFNSIALLADGWHMSSHALAMGLTLFAYWAARRFAADKRFAFGTWKIEILAGFVSALLLLLVALGMAYESVWRLLQPQTIAFNSALLVAVVGLLVNVASVWLLQGSGNGHHHHHDDGHDHSHGHAHTHGHQHGHDLNMRSAYLHVLADALTSVAAIVALLAGKYFGWNWLDALMGIVGGLLVGRWAVGLLASSGKILLDAEMDGTMAAALADYLRDEGLWAQVRDYHLWRVGKDHYACMLTLETPLSAVQMAQLGTAFPQLHLTVAASGSLSQ</sequence>
<dbReference type="InterPro" id="IPR027469">
    <property type="entry name" value="Cation_efflux_TMD_sf"/>
</dbReference>
<dbReference type="Pfam" id="PF01545">
    <property type="entry name" value="Cation_efflux"/>
    <property type="match status" value="1"/>
</dbReference>
<comment type="subcellular location">
    <subcellularLocation>
        <location evidence="1">Membrane</location>
        <topology evidence="1">Multi-pass membrane protein</topology>
    </subcellularLocation>
</comment>
<organism evidence="10 11">
    <name type="scientific">Paralysiella testudinis</name>
    <dbReference type="NCBI Taxonomy" id="2809020"/>
    <lineage>
        <taxon>Bacteria</taxon>
        <taxon>Pseudomonadati</taxon>
        <taxon>Pseudomonadota</taxon>
        <taxon>Betaproteobacteria</taxon>
        <taxon>Neisseriales</taxon>
        <taxon>Neisseriaceae</taxon>
        <taxon>Paralysiella</taxon>
    </lineage>
</organism>
<dbReference type="KEGG" id="ptes:JQU52_12095"/>
<gene>
    <name evidence="10" type="primary">dmeF</name>
    <name evidence="10" type="ORF">JQU52_12095</name>
</gene>
<dbReference type="GO" id="GO:0005385">
    <property type="term" value="F:zinc ion transmembrane transporter activity"/>
    <property type="evidence" value="ECO:0007669"/>
    <property type="project" value="InterPro"/>
</dbReference>
<feature type="transmembrane region" description="Helical" evidence="8">
    <location>
        <begin position="137"/>
        <end position="160"/>
    </location>
</feature>
<reference evidence="10" key="1">
    <citation type="submission" date="2021-02" db="EMBL/GenBank/DDBJ databases">
        <title>Neisseriaceae sp. 26B isolated from the cloaca of a Common Toad-headed Turtle (Mesoclemmys nasuta).</title>
        <authorList>
            <person name="Spergser J."/>
            <person name="Busse H.-J."/>
        </authorList>
    </citation>
    <scope>NUCLEOTIDE SEQUENCE</scope>
    <source>
        <strain evidence="10">26B</strain>
    </source>
</reference>
<name>A0A892ZG44_9NEIS</name>